<keyword evidence="1" id="KW-1133">Transmembrane helix</keyword>
<dbReference type="Proteomes" id="UP000239001">
    <property type="component" value="Unassembled WGS sequence"/>
</dbReference>
<organism evidence="3 4">
    <name type="scientific">Aphanothece hegewaldii CCALA 016</name>
    <dbReference type="NCBI Taxonomy" id="2107694"/>
    <lineage>
        <taxon>Bacteria</taxon>
        <taxon>Bacillati</taxon>
        <taxon>Cyanobacteriota</taxon>
        <taxon>Cyanophyceae</taxon>
        <taxon>Oscillatoriophycideae</taxon>
        <taxon>Chroococcales</taxon>
        <taxon>Aphanothecaceae</taxon>
        <taxon>Aphanothece</taxon>
    </lineage>
</organism>
<proteinExistence type="predicted"/>
<comment type="caution">
    <text evidence="3">The sequence shown here is derived from an EMBL/GenBank/DDBJ whole genome shotgun (WGS) entry which is preliminary data.</text>
</comment>
<dbReference type="InterPro" id="IPR029058">
    <property type="entry name" value="AB_hydrolase_fold"/>
</dbReference>
<dbReference type="Pfam" id="PF12146">
    <property type="entry name" value="Hydrolase_4"/>
    <property type="match status" value="2"/>
</dbReference>
<name>A0A2T1LVH5_9CHRO</name>
<keyword evidence="1" id="KW-0472">Membrane</keyword>
<accession>A0A2T1LVH5</accession>
<dbReference type="SUPFAM" id="SSF53474">
    <property type="entry name" value="alpha/beta-Hydrolases"/>
    <property type="match status" value="1"/>
</dbReference>
<evidence type="ECO:0000313" key="3">
    <source>
        <dbReference type="EMBL" id="PSF35717.1"/>
    </source>
</evidence>
<dbReference type="InterPro" id="IPR022742">
    <property type="entry name" value="Hydrolase_4"/>
</dbReference>
<reference evidence="3 4" key="2">
    <citation type="submission" date="2018-03" db="EMBL/GenBank/DDBJ databases">
        <authorList>
            <person name="Keele B.F."/>
        </authorList>
    </citation>
    <scope>NUCLEOTIDE SEQUENCE [LARGE SCALE GENOMIC DNA]</scope>
    <source>
        <strain evidence="3 4">CCALA 016</strain>
    </source>
</reference>
<evidence type="ECO:0000256" key="1">
    <source>
        <dbReference type="SAM" id="Phobius"/>
    </source>
</evidence>
<dbReference type="OrthoDB" id="9776685at2"/>
<protein>
    <submittedName>
        <fullName evidence="3">Phospholipase</fullName>
    </submittedName>
</protein>
<dbReference type="RefSeq" id="WP_106457905.1">
    <property type="nucleotide sequence ID" value="NZ_PXOH01000018.1"/>
</dbReference>
<reference evidence="3 4" key="1">
    <citation type="submission" date="2018-03" db="EMBL/GenBank/DDBJ databases">
        <title>The ancient ancestry and fast evolution of plastids.</title>
        <authorList>
            <person name="Moore K.R."/>
            <person name="Magnabosco C."/>
            <person name="Momper L."/>
            <person name="Gold D.A."/>
            <person name="Bosak T."/>
            <person name="Fournier G.P."/>
        </authorList>
    </citation>
    <scope>NUCLEOTIDE SEQUENCE [LARGE SCALE GENOMIC DNA]</scope>
    <source>
        <strain evidence="3 4">CCALA 016</strain>
    </source>
</reference>
<gene>
    <name evidence="3" type="ORF">C7H19_15905</name>
</gene>
<dbReference type="Gene3D" id="3.40.50.1820">
    <property type="entry name" value="alpha/beta hydrolase"/>
    <property type="match status" value="1"/>
</dbReference>
<evidence type="ECO:0000259" key="2">
    <source>
        <dbReference type="Pfam" id="PF12146"/>
    </source>
</evidence>
<dbReference type="PANTHER" id="PTHR12277">
    <property type="entry name" value="ALPHA/BETA HYDROLASE DOMAIN-CONTAINING PROTEIN"/>
    <property type="match status" value="1"/>
</dbReference>
<feature type="domain" description="Serine aminopeptidase S33" evidence="2">
    <location>
        <begin position="83"/>
        <end position="192"/>
    </location>
</feature>
<sequence length="284" mass="32392">MFQRAKLFGVKTLCISGGICILAYVGLILSLRLWQTRLMFFPSNVLRNTPSDMALHYEDVWIPVEREKINAWWVPSTQPKSPVFLYLHGNGSNLGDLPEKIFLFHQLGISVLVIDYRGYGLSKGAFPSEKSVYQDAQAAWNYLTLQRRIPPKDIFLYGFSLGGAIAIELAYRHPEVAGVILQGSYTSMRKMANYTIPYLWLPFDWILTQQFNSIDKVRSLKVPFLFIHGTKDRVVPFLMSQELYNAASQPKTLLLIPDAGHNDLVTVGGQKYLQVIQDFLQKNR</sequence>
<dbReference type="AlphaFoldDB" id="A0A2T1LVH5"/>
<keyword evidence="1" id="KW-0812">Transmembrane</keyword>
<keyword evidence="4" id="KW-1185">Reference proteome</keyword>
<dbReference type="PANTHER" id="PTHR12277:SF81">
    <property type="entry name" value="PROTEIN ABHD13"/>
    <property type="match status" value="1"/>
</dbReference>
<feature type="domain" description="Serine aminopeptidase S33" evidence="2">
    <location>
        <begin position="216"/>
        <end position="262"/>
    </location>
</feature>
<dbReference type="EMBL" id="PXOH01000018">
    <property type="protein sequence ID" value="PSF35717.1"/>
    <property type="molecule type" value="Genomic_DNA"/>
</dbReference>
<feature type="transmembrane region" description="Helical" evidence="1">
    <location>
        <begin position="12"/>
        <end position="34"/>
    </location>
</feature>
<evidence type="ECO:0000313" key="4">
    <source>
        <dbReference type="Proteomes" id="UP000239001"/>
    </source>
</evidence>